<keyword evidence="3" id="KW-1185">Reference proteome</keyword>
<sequence length="97" mass="11617">MPKYRNSINGTTIMFKFVLLNLLIYLSAVLFLVDIFRTEIEQIYFVSRINDGKVFLYSISWIFADSFSFLWFRFCFVFVKVVRLFVIFVLKSPKMTL</sequence>
<protein>
    <submittedName>
        <fullName evidence="2">Uncharacterized protein</fullName>
    </submittedName>
</protein>
<dbReference type="Proteomes" id="UP001303587">
    <property type="component" value="Chromosome"/>
</dbReference>
<gene>
    <name evidence="2" type="ORF">MsAc7_11860</name>
</gene>
<evidence type="ECO:0000256" key="1">
    <source>
        <dbReference type="SAM" id="Phobius"/>
    </source>
</evidence>
<accession>A0AA96V360</accession>
<organism evidence="2 3">
    <name type="scientific">Methanolapillus millepedarum</name>
    <dbReference type="NCBI Taxonomy" id="3028296"/>
    <lineage>
        <taxon>Archaea</taxon>
        <taxon>Methanobacteriati</taxon>
        <taxon>Methanobacteriota</taxon>
        <taxon>Stenosarchaea group</taxon>
        <taxon>Methanomicrobia</taxon>
        <taxon>Methanosarcinales</taxon>
        <taxon>Methanosarcinaceae</taxon>
        <taxon>Methanolapillus</taxon>
    </lineage>
</organism>
<proteinExistence type="predicted"/>
<keyword evidence="1" id="KW-0812">Transmembrane</keyword>
<reference evidence="2 3" key="1">
    <citation type="submission" date="2023-07" db="EMBL/GenBank/DDBJ databases">
        <title>Closed genoem sequence of Methanosarcinaceae archaeon Ac7.</title>
        <authorList>
            <person name="Poehlein A."/>
            <person name="Protasov E."/>
            <person name="Platt K."/>
            <person name="Reeh H."/>
            <person name="Daniel R."/>
            <person name="Brune A."/>
        </authorList>
    </citation>
    <scope>NUCLEOTIDE SEQUENCE [LARGE SCALE GENOMIC DNA]</scope>
    <source>
        <strain evidence="2 3">Ac7</strain>
    </source>
</reference>
<keyword evidence="1" id="KW-1133">Transmembrane helix</keyword>
<keyword evidence="1" id="KW-0472">Membrane</keyword>
<name>A0AA96V360_9EURY</name>
<dbReference type="AlphaFoldDB" id="A0AA96V360"/>
<evidence type="ECO:0000313" key="2">
    <source>
        <dbReference type="EMBL" id="WNY25634.1"/>
    </source>
</evidence>
<dbReference type="EMBL" id="CP131060">
    <property type="protein sequence ID" value="WNY25634.1"/>
    <property type="molecule type" value="Genomic_DNA"/>
</dbReference>
<feature type="transmembrane region" description="Helical" evidence="1">
    <location>
        <begin position="12"/>
        <end position="33"/>
    </location>
</feature>
<evidence type="ECO:0000313" key="3">
    <source>
        <dbReference type="Proteomes" id="UP001303587"/>
    </source>
</evidence>